<keyword evidence="2" id="KW-1185">Reference proteome</keyword>
<name>A0AAP0JPQ7_9MAGN</name>
<dbReference type="Proteomes" id="UP001417504">
    <property type="component" value="Unassembled WGS sequence"/>
</dbReference>
<proteinExistence type="predicted"/>
<dbReference type="AlphaFoldDB" id="A0AAP0JPQ7"/>
<evidence type="ECO:0000313" key="1">
    <source>
        <dbReference type="EMBL" id="KAK9137892.1"/>
    </source>
</evidence>
<dbReference type="EMBL" id="JBBNAE010000003">
    <property type="protein sequence ID" value="KAK9137892.1"/>
    <property type="molecule type" value="Genomic_DNA"/>
</dbReference>
<sequence length="150" mass="16849">MDVTIVKLGVVDLEFFDKAHLLVHELLEMMGWVLSHILIEVMTPSPVAIRHLPFAHLLTHFFEEVGVDLALGGKPLSGIETVGAAILLAMKNRYVRPARSSICEEDIPAGHYGEYESPHDLNLDVDFDECEYQDLSFLYQQGTDDDEHDA</sequence>
<protein>
    <submittedName>
        <fullName evidence="1">Uncharacterized protein</fullName>
    </submittedName>
</protein>
<organism evidence="1 2">
    <name type="scientific">Stephania japonica</name>
    <dbReference type="NCBI Taxonomy" id="461633"/>
    <lineage>
        <taxon>Eukaryota</taxon>
        <taxon>Viridiplantae</taxon>
        <taxon>Streptophyta</taxon>
        <taxon>Embryophyta</taxon>
        <taxon>Tracheophyta</taxon>
        <taxon>Spermatophyta</taxon>
        <taxon>Magnoliopsida</taxon>
        <taxon>Ranunculales</taxon>
        <taxon>Menispermaceae</taxon>
        <taxon>Menispermoideae</taxon>
        <taxon>Cissampelideae</taxon>
        <taxon>Stephania</taxon>
    </lineage>
</organism>
<reference evidence="1 2" key="1">
    <citation type="submission" date="2024-01" db="EMBL/GenBank/DDBJ databases">
        <title>Genome assemblies of Stephania.</title>
        <authorList>
            <person name="Yang L."/>
        </authorList>
    </citation>
    <scope>NUCLEOTIDE SEQUENCE [LARGE SCALE GENOMIC DNA]</scope>
    <source>
        <strain evidence="1">QJT</strain>
        <tissue evidence="1">Leaf</tissue>
    </source>
</reference>
<evidence type="ECO:0000313" key="2">
    <source>
        <dbReference type="Proteomes" id="UP001417504"/>
    </source>
</evidence>
<comment type="caution">
    <text evidence="1">The sequence shown here is derived from an EMBL/GenBank/DDBJ whole genome shotgun (WGS) entry which is preliminary data.</text>
</comment>
<gene>
    <name evidence="1" type="ORF">Sjap_008486</name>
</gene>
<accession>A0AAP0JPQ7</accession>